<name>A0ABQ8RW48_PERAM</name>
<reference evidence="1 2" key="1">
    <citation type="journal article" date="2022" name="Allergy">
        <title>Genome assembly and annotation of Periplaneta americana reveal a comprehensive cockroach allergen profile.</title>
        <authorList>
            <person name="Wang L."/>
            <person name="Xiong Q."/>
            <person name="Saelim N."/>
            <person name="Wang L."/>
            <person name="Nong W."/>
            <person name="Wan A.T."/>
            <person name="Shi M."/>
            <person name="Liu X."/>
            <person name="Cao Q."/>
            <person name="Hui J.H.L."/>
            <person name="Sookrung N."/>
            <person name="Leung T.F."/>
            <person name="Tungtrongchitr A."/>
            <person name="Tsui S.K.W."/>
        </authorList>
    </citation>
    <scope>NUCLEOTIDE SEQUENCE [LARGE SCALE GENOMIC DNA]</scope>
    <source>
        <strain evidence="1">PWHHKU_190912</strain>
    </source>
</reference>
<evidence type="ECO:0000313" key="2">
    <source>
        <dbReference type="Proteomes" id="UP001148838"/>
    </source>
</evidence>
<keyword evidence="2" id="KW-1185">Reference proteome</keyword>
<accession>A0ABQ8RW48</accession>
<protein>
    <submittedName>
        <fullName evidence="1">Uncharacterized protein</fullName>
    </submittedName>
</protein>
<proteinExistence type="predicted"/>
<dbReference type="Proteomes" id="UP001148838">
    <property type="component" value="Unassembled WGS sequence"/>
</dbReference>
<evidence type="ECO:0000313" key="1">
    <source>
        <dbReference type="EMBL" id="KAJ4425883.1"/>
    </source>
</evidence>
<gene>
    <name evidence="1" type="ORF">ANN_27509</name>
</gene>
<sequence>MCREHEGKGGDFPRIKPSIRKTVRRVRKLYLPPEPRNIDELNVIADRYTKTVQEVEQPPYVKKANVFGWDVIFYYGPRQEGNLLDLDVTKIKTECIEHRYDIKSEIVFEESAVPIDFPMLKSEAEEEFCELDQVKEVKLEVTAEENEVLTESRLFVLQEQNFTDQHVTGMKEEYKDKSQDLTTEIKFEEDPVPISFPVVKREPELQGEQFGFGEGKGTREAIALLRRIGQGYLDKNKEVYIVFVDLEKAF</sequence>
<organism evidence="1 2">
    <name type="scientific">Periplaneta americana</name>
    <name type="common">American cockroach</name>
    <name type="synonym">Blatta americana</name>
    <dbReference type="NCBI Taxonomy" id="6978"/>
    <lineage>
        <taxon>Eukaryota</taxon>
        <taxon>Metazoa</taxon>
        <taxon>Ecdysozoa</taxon>
        <taxon>Arthropoda</taxon>
        <taxon>Hexapoda</taxon>
        <taxon>Insecta</taxon>
        <taxon>Pterygota</taxon>
        <taxon>Neoptera</taxon>
        <taxon>Polyneoptera</taxon>
        <taxon>Dictyoptera</taxon>
        <taxon>Blattodea</taxon>
        <taxon>Blattoidea</taxon>
        <taxon>Blattidae</taxon>
        <taxon>Blattinae</taxon>
        <taxon>Periplaneta</taxon>
    </lineage>
</organism>
<dbReference type="EMBL" id="JAJSOF020000041">
    <property type="protein sequence ID" value="KAJ4425883.1"/>
    <property type="molecule type" value="Genomic_DNA"/>
</dbReference>
<comment type="caution">
    <text evidence="1">The sequence shown here is derived from an EMBL/GenBank/DDBJ whole genome shotgun (WGS) entry which is preliminary data.</text>
</comment>